<dbReference type="PANTHER" id="PTHR43617">
    <property type="entry name" value="L-AMINO ACID N-ACETYLTRANSFERASE"/>
    <property type="match status" value="1"/>
</dbReference>
<dbReference type="AlphaFoldDB" id="A0A2T3NMZ9"/>
<organism evidence="2 3">
    <name type="scientific">Photobacterium sanctipauli</name>
    <dbReference type="NCBI Taxonomy" id="1342794"/>
    <lineage>
        <taxon>Bacteria</taxon>
        <taxon>Pseudomonadati</taxon>
        <taxon>Pseudomonadota</taxon>
        <taxon>Gammaproteobacteria</taxon>
        <taxon>Vibrionales</taxon>
        <taxon>Vibrionaceae</taxon>
        <taxon>Photobacterium</taxon>
    </lineage>
</organism>
<dbReference type="SUPFAM" id="SSF55729">
    <property type="entry name" value="Acyl-CoA N-acyltransferases (Nat)"/>
    <property type="match status" value="1"/>
</dbReference>
<dbReference type="Gene3D" id="3.40.630.30">
    <property type="match status" value="1"/>
</dbReference>
<dbReference type="Pfam" id="PF00583">
    <property type="entry name" value="Acetyltransf_1"/>
    <property type="match status" value="1"/>
</dbReference>
<comment type="caution">
    <text evidence="2">The sequence shown here is derived from an EMBL/GenBank/DDBJ whole genome shotgun (WGS) entry which is preliminary data.</text>
</comment>
<dbReference type="CDD" id="cd04301">
    <property type="entry name" value="NAT_SF"/>
    <property type="match status" value="1"/>
</dbReference>
<name>A0A2T3NMZ9_9GAMM</name>
<evidence type="ECO:0000259" key="1">
    <source>
        <dbReference type="PROSITE" id="PS51186"/>
    </source>
</evidence>
<dbReference type="InterPro" id="IPR000182">
    <property type="entry name" value="GNAT_dom"/>
</dbReference>
<reference evidence="2 3" key="1">
    <citation type="submission" date="2018-01" db="EMBL/GenBank/DDBJ databases">
        <title>Whole genome sequencing of Histamine producing bacteria.</title>
        <authorList>
            <person name="Butler K."/>
        </authorList>
    </citation>
    <scope>NUCLEOTIDE SEQUENCE [LARGE SCALE GENOMIC DNA]</scope>
    <source>
        <strain evidence="2 3">DSM 100436</strain>
    </source>
</reference>
<keyword evidence="2" id="KW-0808">Transferase</keyword>
<dbReference type="PROSITE" id="PS51186">
    <property type="entry name" value="GNAT"/>
    <property type="match status" value="1"/>
</dbReference>
<dbReference type="InterPro" id="IPR016181">
    <property type="entry name" value="Acyl_CoA_acyltransferase"/>
</dbReference>
<dbReference type="EMBL" id="PYMA01000016">
    <property type="protein sequence ID" value="PSW16894.1"/>
    <property type="molecule type" value="Genomic_DNA"/>
</dbReference>
<gene>
    <name evidence="2" type="ORF">C9I98_20325</name>
</gene>
<dbReference type="InterPro" id="IPR050276">
    <property type="entry name" value="MshD_Acetyltransferase"/>
</dbReference>
<feature type="domain" description="N-acetyltransferase" evidence="1">
    <location>
        <begin position="1"/>
        <end position="158"/>
    </location>
</feature>
<dbReference type="RefSeq" id="WP_107272416.1">
    <property type="nucleotide sequence ID" value="NZ_PYMA01000016.1"/>
</dbReference>
<dbReference type="GO" id="GO:0016747">
    <property type="term" value="F:acyltransferase activity, transferring groups other than amino-acyl groups"/>
    <property type="evidence" value="ECO:0007669"/>
    <property type="project" value="InterPro"/>
</dbReference>
<dbReference type="Proteomes" id="UP000241771">
    <property type="component" value="Unassembled WGS sequence"/>
</dbReference>
<keyword evidence="3" id="KW-1185">Reference proteome</keyword>
<protein>
    <submittedName>
        <fullName evidence="2">N-acetyltransferase</fullName>
    </submittedName>
</protein>
<evidence type="ECO:0000313" key="2">
    <source>
        <dbReference type="EMBL" id="PSW16894.1"/>
    </source>
</evidence>
<accession>A0A2T3NMZ9</accession>
<proteinExistence type="predicted"/>
<sequence length="158" mass="17703">MKFHQFNVSDIDAQKRLLLIALWTPEDEPDNSPEVLELPHIKEYFENWGQEGDMGLFAVGANGEAIGIVQLRYKSCLTESYSEYPELAIAVAPAYHGQGIASALMRELLERIDVTVKGIRLGVHPKNTVAMALYKKFGFKVYDTGKNGFPQLVMKVNT</sequence>
<evidence type="ECO:0000313" key="3">
    <source>
        <dbReference type="Proteomes" id="UP000241771"/>
    </source>
</evidence>